<proteinExistence type="predicted"/>
<name>A0A1X2H0E2_SYNRA</name>
<evidence type="ECO:0000313" key="5">
    <source>
        <dbReference type="EMBL" id="ORY90530.1"/>
    </source>
</evidence>
<dbReference type="EMBL" id="MCGN01000012">
    <property type="protein sequence ID" value="ORY90530.1"/>
    <property type="molecule type" value="Genomic_DNA"/>
</dbReference>
<dbReference type="STRING" id="13706.A0A1X2H0E2"/>
<protein>
    <recommendedName>
        <fullName evidence="4">NodB homology domain-containing protein</fullName>
    </recommendedName>
</protein>
<feature type="domain" description="NodB homology" evidence="4">
    <location>
        <begin position="119"/>
        <end position="308"/>
    </location>
</feature>
<dbReference type="GO" id="GO:0016020">
    <property type="term" value="C:membrane"/>
    <property type="evidence" value="ECO:0007669"/>
    <property type="project" value="TreeGrafter"/>
</dbReference>
<dbReference type="GO" id="GO:0005975">
    <property type="term" value="P:carbohydrate metabolic process"/>
    <property type="evidence" value="ECO:0007669"/>
    <property type="project" value="InterPro"/>
</dbReference>
<dbReference type="GO" id="GO:0009272">
    <property type="term" value="P:fungal-type cell wall biogenesis"/>
    <property type="evidence" value="ECO:0007669"/>
    <property type="project" value="UniProtKB-ARBA"/>
</dbReference>
<dbReference type="OrthoDB" id="407355at2759"/>
<evidence type="ECO:0000256" key="3">
    <source>
        <dbReference type="SAM" id="SignalP"/>
    </source>
</evidence>
<dbReference type="Gene3D" id="3.20.20.370">
    <property type="entry name" value="Glycoside hydrolase/deacetylase"/>
    <property type="match status" value="1"/>
</dbReference>
<dbReference type="GO" id="GO:0046872">
    <property type="term" value="F:metal ion binding"/>
    <property type="evidence" value="ECO:0007669"/>
    <property type="project" value="UniProtKB-KW"/>
</dbReference>
<dbReference type="PROSITE" id="PS51677">
    <property type="entry name" value="NODB"/>
    <property type="match status" value="1"/>
</dbReference>
<evidence type="ECO:0000256" key="1">
    <source>
        <dbReference type="ARBA" id="ARBA00022723"/>
    </source>
</evidence>
<feature type="chain" id="PRO_5013095160" description="NodB homology domain-containing protein" evidence="3">
    <location>
        <begin position="21"/>
        <end position="355"/>
    </location>
</feature>
<dbReference type="GO" id="GO:0004099">
    <property type="term" value="F:chitin deacetylase activity"/>
    <property type="evidence" value="ECO:0007669"/>
    <property type="project" value="TreeGrafter"/>
</dbReference>
<dbReference type="PANTHER" id="PTHR10587">
    <property type="entry name" value="GLYCOSYL TRANSFERASE-RELATED"/>
    <property type="match status" value="1"/>
</dbReference>
<dbReference type="InterPro" id="IPR050248">
    <property type="entry name" value="Polysacc_deacetylase_ArnD"/>
</dbReference>
<keyword evidence="2" id="KW-0378">Hydrolase</keyword>
<dbReference type="OMA" id="EWAANAT"/>
<gene>
    <name evidence="5" type="ORF">BCR43DRAFT_499447</name>
</gene>
<keyword evidence="1" id="KW-0479">Metal-binding</keyword>
<dbReference type="PANTHER" id="PTHR10587:SF133">
    <property type="entry name" value="CHITIN DEACETYLASE 1-RELATED"/>
    <property type="match status" value="1"/>
</dbReference>
<dbReference type="InterPro" id="IPR002509">
    <property type="entry name" value="NODB_dom"/>
</dbReference>
<organism evidence="5 6">
    <name type="scientific">Syncephalastrum racemosum</name>
    <name type="common">Filamentous fungus</name>
    <dbReference type="NCBI Taxonomy" id="13706"/>
    <lineage>
        <taxon>Eukaryota</taxon>
        <taxon>Fungi</taxon>
        <taxon>Fungi incertae sedis</taxon>
        <taxon>Mucoromycota</taxon>
        <taxon>Mucoromycotina</taxon>
        <taxon>Mucoromycetes</taxon>
        <taxon>Mucorales</taxon>
        <taxon>Syncephalastraceae</taxon>
        <taxon>Syncephalastrum</taxon>
    </lineage>
</organism>
<dbReference type="Proteomes" id="UP000242180">
    <property type="component" value="Unassembled WGS sequence"/>
</dbReference>
<dbReference type="SUPFAM" id="SSF88713">
    <property type="entry name" value="Glycoside hydrolase/deacetylase"/>
    <property type="match status" value="1"/>
</dbReference>
<accession>A0A1X2H0E2</accession>
<keyword evidence="3" id="KW-0732">Signal</keyword>
<feature type="signal peptide" evidence="3">
    <location>
        <begin position="1"/>
        <end position="20"/>
    </location>
</feature>
<keyword evidence="6" id="KW-1185">Reference proteome</keyword>
<evidence type="ECO:0000313" key="6">
    <source>
        <dbReference type="Proteomes" id="UP000242180"/>
    </source>
</evidence>
<reference evidence="5 6" key="1">
    <citation type="submission" date="2016-07" db="EMBL/GenBank/DDBJ databases">
        <title>Pervasive Adenine N6-methylation of Active Genes in Fungi.</title>
        <authorList>
            <consortium name="DOE Joint Genome Institute"/>
            <person name="Mondo S.J."/>
            <person name="Dannebaum R.O."/>
            <person name="Kuo R.C."/>
            <person name="Labutti K."/>
            <person name="Haridas S."/>
            <person name="Kuo A."/>
            <person name="Salamov A."/>
            <person name="Ahrendt S.R."/>
            <person name="Lipzen A."/>
            <person name="Sullivan W."/>
            <person name="Andreopoulos W.B."/>
            <person name="Clum A."/>
            <person name="Lindquist E."/>
            <person name="Daum C."/>
            <person name="Ramamoorthy G.K."/>
            <person name="Gryganskyi A."/>
            <person name="Culley D."/>
            <person name="Magnuson J.K."/>
            <person name="James T.Y."/>
            <person name="O'Malley M.A."/>
            <person name="Stajich J.E."/>
            <person name="Spatafora J.W."/>
            <person name="Visel A."/>
            <person name="Grigoriev I.V."/>
        </authorList>
    </citation>
    <scope>NUCLEOTIDE SEQUENCE [LARGE SCALE GENOMIC DNA]</scope>
    <source>
        <strain evidence="5 6">NRRL 2496</strain>
    </source>
</reference>
<evidence type="ECO:0000256" key="2">
    <source>
        <dbReference type="ARBA" id="ARBA00022801"/>
    </source>
</evidence>
<dbReference type="Pfam" id="PF01522">
    <property type="entry name" value="Polysacc_deac_1"/>
    <property type="match status" value="1"/>
</dbReference>
<dbReference type="InterPro" id="IPR011330">
    <property type="entry name" value="Glyco_hydro/deAcase_b/a-brl"/>
</dbReference>
<dbReference type="InParanoid" id="A0A1X2H0E2"/>
<sequence length="355" mass="39054">MFLSLKKIALLLTAVAHAQAQQQPQQPAASASTSGASALQTPTSQFEWKQAYPVAGNVPQPKSEWLKLIDNSTIPTAPLSQAGPTGELVNTQQPGQDPYCHWTFTQCRRPKDIYTCQPGHWGLSFDDGPTADSPPLYDFLKKHDIKATFFLIGGQVIQFPEHVKRLHQEGHEIAIHTWSHTLLTTQTNEQIIAELKWTEQAIKEVIGVSPRLVRPPFGDMDDRVRNITEKLGFIPAIWDHDTNDWKIGTPGFDAKSIETTIKEWVAKNNTNVGGISLQHDRVKETVDAAVTNLPLLIDAYKAGSVGQCANMSSNQLYKETLDKGTEAKGDPSGAERILPSAFTCFLALVLGLLAL</sequence>
<dbReference type="AlphaFoldDB" id="A0A1X2H0E2"/>
<evidence type="ECO:0000259" key="4">
    <source>
        <dbReference type="PROSITE" id="PS51677"/>
    </source>
</evidence>
<comment type="caution">
    <text evidence="5">The sequence shown here is derived from an EMBL/GenBank/DDBJ whole genome shotgun (WGS) entry which is preliminary data.</text>
</comment>